<dbReference type="Proteomes" id="UP001370100">
    <property type="component" value="Unassembled WGS sequence"/>
</dbReference>
<evidence type="ECO:0000313" key="2">
    <source>
        <dbReference type="Proteomes" id="UP001370100"/>
    </source>
</evidence>
<accession>A0ABU8N5L4</accession>
<reference evidence="1 2" key="1">
    <citation type="submission" date="2024-03" db="EMBL/GenBank/DDBJ databases">
        <title>Actinomycetospora sp. OC33-EN06, a novel actinomycete isolated from wild orchid (Aerides multiflora).</title>
        <authorList>
            <person name="Suriyachadkun C."/>
        </authorList>
    </citation>
    <scope>NUCLEOTIDE SEQUENCE [LARGE SCALE GENOMIC DNA]</scope>
    <source>
        <strain evidence="1 2">OC33-EN06</strain>
    </source>
</reference>
<gene>
    <name evidence="1" type="ORF">WCD41_14570</name>
</gene>
<evidence type="ECO:0000313" key="1">
    <source>
        <dbReference type="EMBL" id="MEJ2887680.1"/>
    </source>
</evidence>
<keyword evidence="2" id="KW-1185">Reference proteome</keyword>
<organism evidence="1 2">
    <name type="scientific">Actinomycetospora aeridis</name>
    <dbReference type="NCBI Taxonomy" id="3129231"/>
    <lineage>
        <taxon>Bacteria</taxon>
        <taxon>Bacillati</taxon>
        <taxon>Actinomycetota</taxon>
        <taxon>Actinomycetes</taxon>
        <taxon>Pseudonocardiales</taxon>
        <taxon>Pseudonocardiaceae</taxon>
        <taxon>Actinomycetospora</taxon>
    </lineage>
</organism>
<protein>
    <submittedName>
        <fullName evidence="1">(2Fe-2S)-binding protein</fullName>
    </submittedName>
</protein>
<dbReference type="EMBL" id="JBBEGL010000003">
    <property type="protein sequence ID" value="MEJ2887680.1"/>
    <property type="molecule type" value="Genomic_DNA"/>
</dbReference>
<proteinExistence type="predicted"/>
<comment type="caution">
    <text evidence="1">The sequence shown here is derived from an EMBL/GenBank/DDBJ whole genome shotgun (WGS) entry which is preliminary data.</text>
</comment>
<dbReference type="RefSeq" id="WP_337714126.1">
    <property type="nucleotide sequence ID" value="NZ_JBBEGL010000003.1"/>
</dbReference>
<name>A0ABU8N5L4_9PSEU</name>
<sequence>MAASLLLEGYAQRVVPPAIAAQVLLGRSVDTEAGRVHVRLEDGRVRQVAFATPDGAEGGVAGVDGLTGVVEPLHRRTRAGRRVLAGAVAHAVAVAFVHLSWPSPDRARHLEDARDLLAGAGLPDLVHLEAAGVPGVPGVVEGPWLYAERRTCCLAFRTDRNRARGPSYCATCPVVPEEERRRSFREAVVAYARRSGER</sequence>